<dbReference type="EC" id="2.1.1.296" evidence="3"/>
<dbReference type="Pfam" id="PF01728">
    <property type="entry name" value="FtsJ"/>
    <property type="match status" value="1"/>
</dbReference>
<keyword evidence="9 16" id="KW-0949">S-adenosyl-L-methionine</keyword>
<dbReference type="PANTHER" id="PTHR16121:SF2">
    <property type="entry name" value="CAP-SPECIFIC MRNA (NUCLEOSIDE-2'-O-)-METHYLTRANSFERASE 2"/>
    <property type="match status" value="1"/>
</dbReference>
<evidence type="ECO:0000256" key="3">
    <source>
        <dbReference type="ARBA" id="ARBA00012770"/>
    </source>
</evidence>
<feature type="binding site" evidence="16">
    <location>
        <position position="247"/>
    </location>
    <ligand>
        <name>S-adenosyl-L-methionine</name>
        <dbReference type="ChEBI" id="CHEBI:59789"/>
    </ligand>
</feature>
<protein>
    <recommendedName>
        <fullName evidence="4">Cap-specific mRNA (nucleoside-2'-O-)-methyltransferase 2</fullName>
        <ecNumber evidence="3">2.1.1.296</ecNumber>
    </recommendedName>
    <alternativeName>
        <fullName evidence="15">Cap methyltransferase 2</fullName>
    </alternativeName>
    <alternativeName>
        <fullName evidence="13">Cap2 2'O-ribose methyltransferase 2</fullName>
    </alternativeName>
    <alternativeName>
        <fullName evidence="14">FtsJ methyltransferase domain-containing protein 1</fullName>
    </alternativeName>
</protein>
<evidence type="ECO:0000256" key="5">
    <source>
        <dbReference type="ARBA" id="ARBA00022490"/>
    </source>
</evidence>
<feature type="compositionally biased region" description="Basic residues" evidence="17">
    <location>
        <begin position="1"/>
        <end position="12"/>
    </location>
</feature>
<dbReference type="GO" id="GO:0005634">
    <property type="term" value="C:nucleus"/>
    <property type="evidence" value="ECO:0007669"/>
    <property type="project" value="UniProtKB-SubCell"/>
</dbReference>
<evidence type="ECO:0000256" key="1">
    <source>
        <dbReference type="ARBA" id="ARBA00004123"/>
    </source>
</evidence>
<dbReference type="RefSeq" id="XP_030233644.1">
    <property type="nucleotide sequence ID" value="XM_030377784.1"/>
</dbReference>
<evidence type="ECO:0000256" key="15">
    <source>
        <dbReference type="ARBA" id="ARBA00081266"/>
    </source>
</evidence>
<sequence>MGRAHGSRKKAGRPPQSNMAVDPDTATLDPDMATEVEELFSKRRTFTKPSSEEWLLPDPNEVLTHPQQQHPELQALKASLNAVKSRLSDQDLSEWQWHTGSTNRAGKVIAALRSAANAEICTQAWCKFYEILGTFPLLPEAAVAAGALNTVHLCEAPGAFVSALNHYTQTSEATRYWDWAWAASTLNPYHEGNGGHATVADDRLIANTLPWWSFGSDNTGDLTSLKNLLQLQGFVAHMPRVDLVTADGSFDCLEAPDEQEALVASLVLCEAVAGLLLLSSGGALVLKMFTLYEHSSVCLLYLLNCCFSSVSVFKPATSKAGNSEVYVVGRGHYGKDAARPLVAKLLRSYGPGMADGPALFPAALIPASYLRQHLEVCSYFHERQVATITENLSLFPVKSAEQRGRLERLRDLTAQQYLLRFRVSFLPRGRWLSRGAVSPAFLSVAGGGRPVGLKRHMGSFNARRELRGLNWWQRLERGRHGDWVRPHCNEDGGGVLEGPADCAPMSWFTVAGAALSEVRNSPFCQGGLLGQLNEALGGAAPAAWDRLPPCGACQAGPAAAALGQVAPPGDGGGARTRCLVVGDRVVWAAAGGQSPALMLSFSEEPAFPEGGLLALHDGEPGYQRALLGVLLGALGGLGPGDALLLPLLAAATRLTAGLVFCLRAAFRSVAFRCPSPGGRVGALLLCSGFCPEAAAPLLSPLADLRDHMERLAEGADQSSEAPQQVLQFVPMEELLGGGLTEFLSALNSSVVRQKLHLLLQRPGP</sequence>
<evidence type="ECO:0000256" key="8">
    <source>
        <dbReference type="ARBA" id="ARBA00022679"/>
    </source>
</evidence>
<dbReference type="Proteomes" id="UP000694546">
    <property type="component" value="Chromosome 14"/>
</dbReference>
<comment type="catalytic activity">
    <reaction evidence="12">
        <text>a 5'-end (N(7)-methyl 5'-triphosphoguanosine)-(2'-O-methyl-ribonucleoside)-(ribonucleotide) in mRNA + S-adenosyl-L-methionine = a 5'-end (N(7)-methyl 5'-triphosphoguanosine)-(2'-O-methyl-ribonucleoside)-(2'-O-methyl-ribonucleotide) in mRNA + S-adenosyl-L-homocysteine + H(+)</text>
        <dbReference type="Rhea" id="RHEA:67024"/>
        <dbReference type="Rhea" id="RHEA-COMP:17169"/>
        <dbReference type="Rhea" id="RHEA-COMP:17170"/>
        <dbReference type="ChEBI" id="CHEBI:15378"/>
        <dbReference type="ChEBI" id="CHEBI:57856"/>
        <dbReference type="ChEBI" id="CHEBI:59789"/>
        <dbReference type="ChEBI" id="CHEBI:167612"/>
        <dbReference type="ChEBI" id="CHEBI:167614"/>
        <dbReference type="EC" id="2.1.1.296"/>
    </reaction>
</comment>
<dbReference type="RefSeq" id="XP_030233645.1">
    <property type="nucleotide sequence ID" value="XM_030377785.1"/>
</dbReference>
<feature type="active site" description="Proton acceptor" evidence="16">
    <location>
        <position position="287"/>
    </location>
</feature>
<dbReference type="InterPro" id="IPR002877">
    <property type="entry name" value="RNA_MeTrfase_FtsJ_dom"/>
</dbReference>
<dbReference type="KEGG" id="gmh:115559109"/>
<dbReference type="GO" id="GO:0006370">
    <property type="term" value="P:7-methylguanosine mRNA capping"/>
    <property type="evidence" value="ECO:0007669"/>
    <property type="project" value="UniProtKB-KW"/>
</dbReference>
<dbReference type="CTD" id="55783"/>
<evidence type="ECO:0000259" key="18">
    <source>
        <dbReference type="PROSITE" id="PS51614"/>
    </source>
</evidence>
<dbReference type="GO" id="GO:0032259">
    <property type="term" value="P:methylation"/>
    <property type="evidence" value="ECO:0007669"/>
    <property type="project" value="UniProtKB-KW"/>
</dbReference>
<name>A0A8C4YYJ4_GADMO</name>
<keyword evidence="5" id="KW-0963">Cytoplasm</keyword>
<organism evidence="19 20">
    <name type="scientific">Gadus morhua</name>
    <name type="common">Atlantic cod</name>
    <dbReference type="NCBI Taxonomy" id="8049"/>
    <lineage>
        <taxon>Eukaryota</taxon>
        <taxon>Metazoa</taxon>
        <taxon>Chordata</taxon>
        <taxon>Craniata</taxon>
        <taxon>Vertebrata</taxon>
        <taxon>Euteleostomi</taxon>
        <taxon>Actinopterygii</taxon>
        <taxon>Neopterygii</taxon>
        <taxon>Teleostei</taxon>
        <taxon>Neoteleostei</taxon>
        <taxon>Acanthomorphata</taxon>
        <taxon>Zeiogadaria</taxon>
        <taxon>Gadariae</taxon>
        <taxon>Gadiformes</taxon>
        <taxon>Gadoidei</taxon>
        <taxon>Gadidae</taxon>
        <taxon>Gadus</taxon>
    </lineage>
</organism>
<evidence type="ECO:0000313" key="19">
    <source>
        <dbReference type="Ensembl" id="ENSGMOP00000003195.2"/>
    </source>
</evidence>
<dbReference type="AlphaFoldDB" id="A0A8C4YYJ4"/>
<feature type="region of interest" description="Disordered" evidence="17">
    <location>
        <begin position="1"/>
        <end position="29"/>
    </location>
</feature>
<keyword evidence="11" id="KW-0539">Nucleus</keyword>
<dbReference type="GO" id="GO:0120550">
    <property type="term" value="F:methyltransferase cap2 activity"/>
    <property type="evidence" value="ECO:0007669"/>
    <property type="project" value="UniProtKB-EC"/>
</dbReference>
<dbReference type="PROSITE" id="PS51614">
    <property type="entry name" value="SAM_MT_ADRIFT"/>
    <property type="match status" value="1"/>
</dbReference>
<dbReference type="OMA" id="WCIPDPN"/>
<dbReference type="SUPFAM" id="SSF53335">
    <property type="entry name" value="S-adenosyl-L-methionine-dependent methyltransferases"/>
    <property type="match status" value="1"/>
</dbReference>
<evidence type="ECO:0000256" key="16">
    <source>
        <dbReference type="PROSITE-ProRule" id="PRU00946"/>
    </source>
</evidence>
<evidence type="ECO:0000313" key="20">
    <source>
        <dbReference type="Proteomes" id="UP000694546"/>
    </source>
</evidence>
<evidence type="ECO:0000256" key="17">
    <source>
        <dbReference type="SAM" id="MobiDB-lite"/>
    </source>
</evidence>
<evidence type="ECO:0000256" key="7">
    <source>
        <dbReference type="ARBA" id="ARBA00022664"/>
    </source>
</evidence>
<evidence type="ECO:0000256" key="12">
    <source>
        <dbReference type="ARBA" id="ARBA00049477"/>
    </source>
</evidence>
<keyword evidence="20" id="KW-1185">Reference proteome</keyword>
<keyword evidence="10" id="KW-0506">mRNA capping</keyword>
<evidence type="ECO:0000256" key="6">
    <source>
        <dbReference type="ARBA" id="ARBA00022603"/>
    </source>
</evidence>
<proteinExistence type="predicted"/>
<accession>A0A8C4YYJ4</accession>
<keyword evidence="6 16" id="KW-0489">Methyltransferase</keyword>
<comment type="subcellular location">
    <subcellularLocation>
        <location evidence="2">Cytoplasm</location>
    </subcellularLocation>
    <subcellularLocation>
        <location evidence="1">Nucleus</location>
    </subcellularLocation>
</comment>
<feature type="binding site" evidence="16">
    <location>
        <position position="179"/>
    </location>
    <ligand>
        <name>S-adenosyl-L-methionine</name>
        <dbReference type="ChEBI" id="CHEBI:59789"/>
    </ligand>
</feature>
<gene>
    <name evidence="19" type="primary">cmtr2</name>
</gene>
<dbReference type="GeneID" id="115559109"/>
<dbReference type="FunFam" id="3.40.50.12760:FF:000002">
    <property type="entry name" value="Cap methyltransferase 2"/>
    <property type="match status" value="1"/>
</dbReference>
<evidence type="ECO:0000256" key="13">
    <source>
        <dbReference type="ARBA" id="ARBA00075600"/>
    </source>
</evidence>
<reference evidence="19" key="2">
    <citation type="submission" date="2025-09" db="UniProtKB">
        <authorList>
            <consortium name="Ensembl"/>
        </authorList>
    </citation>
    <scope>IDENTIFICATION</scope>
</reference>
<keyword evidence="7" id="KW-0507">mRNA processing</keyword>
<evidence type="ECO:0000256" key="2">
    <source>
        <dbReference type="ARBA" id="ARBA00004496"/>
    </source>
</evidence>
<dbReference type="InterPro" id="IPR025807">
    <property type="entry name" value="Adrift-typ_MeTrfase"/>
</dbReference>
<dbReference type="Ensembl" id="ENSGMOT00000003295.2">
    <property type="protein sequence ID" value="ENSGMOP00000003195.2"/>
    <property type="gene ID" value="ENSGMOG00000003051.2"/>
</dbReference>
<reference evidence="19" key="1">
    <citation type="submission" date="2025-08" db="UniProtKB">
        <authorList>
            <consortium name="Ensembl"/>
        </authorList>
    </citation>
    <scope>IDENTIFICATION</scope>
</reference>
<dbReference type="Gene3D" id="3.40.50.12760">
    <property type="match status" value="1"/>
</dbReference>
<dbReference type="PANTHER" id="PTHR16121">
    <property type="entry name" value="CAP-SPECIFIC MRNA (NUCLEOSIDE-2'-O-)-METHYLTRANSFERASE 1-RELATED"/>
    <property type="match status" value="1"/>
</dbReference>
<dbReference type="GeneTree" id="ENSGT00940000161773"/>
<dbReference type="OrthoDB" id="429597at2759"/>
<evidence type="ECO:0000256" key="9">
    <source>
        <dbReference type="ARBA" id="ARBA00022691"/>
    </source>
</evidence>
<keyword evidence="8 16" id="KW-0808">Transferase</keyword>
<dbReference type="GO" id="GO:0005737">
    <property type="term" value="C:cytoplasm"/>
    <property type="evidence" value="ECO:0007669"/>
    <property type="project" value="UniProtKB-SubCell"/>
</dbReference>
<feature type="domain" description="Adrift-type SAM-dependent 2'-O-MTase" evidence="18">
    <location>
        <begin position="119"/>
        <end position="334"/>
    </location>
</feature>
<evidence type="ECO:0000256" key="4">
    <source>
        <dbReference type="ARBA" id="ARBA00021134"/>
    </source>
</evidence>
<evidence type="ECO:0000256" key="10">
    <source>
        <dbReference type="ARBA" id="ARBA00023042"/>
    </source>
</evidence>
<dbReference type="InterPro" id="IPR029063">
    <property type="entry name" value="SAM-dependent_MTases_sf"/>
</dbReference>
<evidence type="ECO:0000256" key="11">
    <source>
        <dbReference type="ARBA" id="ARBA00023242"/>
    </source>
</evidence>
<feature type="binding site" evidence="16">
    <location>
        <position position="158"/>
    </location>
    <ligand>
        <name>S-adenosyl-L-methionine</name>
        <dbReference type="ChEBI" id="CHEBI:59789"/>
    </ligand>
</feature>
<evidence type="ECO:0000256" key="14">
    <source>
        <dbReference type="ARBA" id="ARBA00078839"/>
    </source>
</evidence>
<dbReference type="GO" id="GO:0004483">
    <property type="term" value="F:methyltransferase cap1 activity"/>
    <property type="evidence" value="ECO:0007669"/>
    <property type="project" value="UniProtKB-ARBA"/>
</dbReference>
<dbReference type="InterPro" id="IPR050851">
    <property type="entry name" value="mRNA_Cap_2O-Ribose_MeTrfase"/>
</dbReference>